<gene>
    <name evidence="2" type="ORF">PEVE_00003899</name>
</gene>
<evidence type="ECO:0000256" key="1">
    <source>
        <dbReference type="SAM" id="Phobius"/>
    </source>
</evidence>
<name>A0ABN8QD55_9CNID</name>
<comment type="caution">
    <text evidence="2">The sequence shown here is derived from an EMBL/GenBank/DDBJ whole genome shotgun (WGS) entry which is preliminary data.</text>
</comment>
<reference evidence="2 3" key="1">
    <citation type="submission" date="2022-05" db="EMBL/GenBank/DDBJ databases">
        <authorList>
            <consortium name="Genoscope - CEA"/>
            <person name="William W."/>
        </authorList>
    </citation>
    <scope>NUCLEOTIDE SEQUENCE [LARGE SCALE GENOMIC DNA]</scope>
</reference>
<feature type="transmembrane region" description="Helical" evidence="1">
    <location>
        <begin position="56"/>
        <end position="85"/>
    </location>
</feature>
<protein>
    <recommendedName>
        <fullName evidence="4">7TM GPCR serpentine receptor class x (Srx) domain-containing protein</fullName>
    </recommendedName>
</protein>
<keyword evidence="1" id="KW-0812">Transmembrane</keyword>
<keyword evidence="1" id="KW-0472">Membrane</keyword>
<dbReference type="EMBL" id="CALNXI010001238">
    <property type="protein sequence ID" value="CAH3161369.1"/>
    <property type="molecule type" value="Genomic_DNA"/>
</dbReference>
<organism evidence="2 3">
    <name type="scientific">Porites evermanni</name>
    <dbReference type="NCBI Taxonomy" id="104178"/>
    <lineage>
        <taxon>Eukaryota</taxon>
        <taxon>Metazoa</taxon>
        <taxon>Cnidaria</taxon>
        <taxon>Anthozoa</taxon>
        <taxon>Hexacorallia</taxon>
        <taxon>Scleractinia</taxon>
        <taxon>Fungiina</taxon>
        <taxon>Poritidae</taxon>
        <taxon>Porites</taxon>
    </lineage>
</organism>
<feature type="transmembrane region" description="Helical" evidence="1">
    <location>
        <begin position="12"/>
        <end position="35"/>
    </location>
</feature>
<evidence type="ECO:0008006" key="4">
    <source>
        <dbReference type="Google" id="ProtNLM"/>
    </source>
</evidence>
<keyword evidence="1" id="KW-1133">Transmembrane helix</keyword>
<evidence type="ECO:0000313" key="2">
    <source>
        <dbReference type="EMBL" id="CAH3161369.1"/>
    </source>
</evidence>
<evidence type="ECO:0000313" key="3">
    <source>
        <dbReference type="Proteomes" id="UP001159427"/>
    </source>
</evidence>
<dbReference type="Proteomes" id="UP001159427">
    <property type="component" value="Unassembled WGS sequence"/>
</dbReference>
<accession>A0ABN8QD55</accession>
<keyword evidence="3" id="KW-1185">Reference proteome</keyword>
<sequence>MASYEVKQNLFLGVATILNTLVTALVNLVAAYYLLIYKKSTFSRKQYNNFLMGLQAVMGIFLPLTAYTWTAVAHLAALAILPLLLKSVELTKHPIAVCLYSLNSKSNGEARVMLIYHANWRSIYFDLFAFGLSTVDPFVHPITCILVSRRYRAGYADAFKDIVSRIRGWICSFKPRTRVDPLDYTPSVSNTYNSGLIHFT</sequence>
<proteinExistence type="predicted"/>